<dbReference type="EMBL" id="KN832974">
    <property type="protein sequence ID" value="KIM89792.1"/>
    <property type="molecule type" value="Genomic_DNA"/>
</dbReference>
<protein>
    <recommendedName>
        <fullName evidence="2">DUF6589 domain-containing protein</fullName>
    </recommendedName>
</protein>
<keyword evidence="4" id="KW-1185">Reference proteome</keyword>
<dbReference type="STRING" id="765440.A0A0C3CJ99"/>
<dbReference type="InterPro" id="IPR046496">
    <property type="entry name" value="DUF6589"/>
</dbReference>
<proteinExistence type="predicted"/>
<dbReference type="OrthoDB" id="5424058at2759"/>
<accession>A0A0C3CJ99</accession>
<sequence>MHVDESSLEGTLKVLNTIFCDTLKMSAEDLQKHGLVFCTGDQLTISLLDKASASRRDDSELLDNVGCYTKGQLGLFHMKITGDQAVNSLLGRKAIAAGWKSKTLPPFHPTWELILKMALPAHIIDAYRLHCLQDTVENWVVGLKDREEVHQAAKKIHVELCSPRCVSRMRRFPLPQWDVPLENIMLFLYYALLLRKFGHAIKHGDVGSVVNILAHWMVIFCGTGKMPKYADALFYLLVSLNDAFLKNWLANLTGKVNGFKEMDLLQEHQNFWAKIIYCAGGSNRSWSWLTMVTVSIFTLRDVICRVQVQYQTPHNNDSHMSPSTVEDLKDLREYLEMQKLQSFHPTCEHNKYAIPARDLMAAGAAYANKSGAYKNFQCDTRKAVNKGVSEGAPRAAMPESEDEPDMSYHDLSNDAEVGMNDLAMDEEEFPLGTNPERYVAMTLEVIEELSKYD</sequence>
<gene>
    <name evidence="3" type="ORF">PILCRDRAFT_2083</name>
</gene>
<dbReference type="InParanoid" id="A0A0C3CJ99"/>
<dbReference type="Proteomes" id="UP000054166">
    <property type="component" value="Unassembled WGS sequence"/>
</dbReference>
<dbReference type="HOGENOM" id="CLU_007061_2_2_1"/>
<organism evidence="3 4">
    <name type="scientific">Piloderma croceum (strain F 1598)</name>
    <dbReference type="NCBI Taxonomy" id="765440"/>
    <lineage>
        <taxon>Eukaryota</taxon>
        <taxon>Fungi</taxon>
        <taxon>Dikarya</taxon>
        <taxon>Basidiomycota</taxon>
        <taxon>Agaricomycotina</taxon>
        <taxon>Agaricomycetes</taxon>
        <taxon>Agaricomycetidae</taxon>
        <taxon>Atheliales</taxon>
        <taxon>Atheliaceae</taxon>
        <taxon>Piloderma</taxon>
    </lineage>
</organism>
<reference evidence="4" key="2">
    <citation type="submission" date="2015-01" db="EMBL/GenBank/DDBJ databases">
        <title>Evolutionary Origins and Diversification of the Mycorrhizal Mutualists.</title>
        <authorList>
            <consortium name="DOE Joint Genome Institute"/>
            <consortium name="Mycorrhizal Genomics Consortium"/>
            <person name="Kohler A."/>
            <person name="Kuo A."/>
            <person name="Nagy L.G."/>
            <person name="Floudas D."/>
            <person name="Copeland A."/>
            <person name="Barry K.W."/>
            <person name="Cichocki N."/>
            <person name="Veneault-Fourrey C."/>
            <person name="LaButti K."/>
            <person name="Lindquist E.A."/>
            <person name="Lipzen A."/>
            <person name="Lundell T."/>
            <person name="Morin E."/>
            <person name="Murat C."/>
            <person name="Riley R."/>
            <person name="Ohm R."/>
            <person name="Sun H."/>
            <person name="Tunlid A."/>
            <person name="Henrissat B."/>
            <person name="Grigoriev I.V."/>
            <person name="Hibbett D.S."/>
            <person name="Martin F."/>
        </authorList>
    </citation>
    <scope>NUCLEOTIDE SEQUENCE [LARGE SCALE GENOMIC DNA]</scope>
    <source>
        <strain evidence="4">F 1598</strain>
    </source>
</reference>
<name>A0A0C3CJ99_PILCF</name>
<evidence type="ECO:0000313" key="3">
    <source>
        <dbReference type="EMBL" id="KIM89792.1"/>
    </source>
</evidence>
<evidence type="ECO:0000259" key="2">
    <source>
        <dbReference type="Pfam" id="PF20231"/>
    </source>
</evidence>
<feature type="region of interest" description="Disordered" evidence="1">
    <location>
        <begin position="387"/>
        <end position="407"/>
    </location>
</feature>
<dbReference type="AlphaFoldDB" id="A0A0C3CJ99"/>
<reference evidence="3 4" key="1">
    <citation type="submission" date="2014-04" db="EMBL/GenBank/DDBJ databases">
        <authorList>
            <consortium name="DOE Joint Genome Institute"/>
            <person name="Kuo A."/>
            <person name="Tarkka M."/>
            <person name="Buscot F."/>
            <person name="Kohler A."/>
            <person name="Nagy L.G."/>
            <person name="Floudas D."/>
            <person name="Copeland A."/>
            <person name="Barry K.W."/>
            <person name="Cichocki N."/>
            <person name="Veneault-Fourrey C."/>
            <person name="LaButti K."/>
            <person name="Lindquist E.A."/>
            <person name="Lipzen A."/>
            <person name="Lundell T."/>
            <person name="Morin E."/>
            <person name="Murat C."/>
            <person name="Sun H."/>
            <person name="Tunlid A."/>
            <person name="Henrissat B."/>
            <person name="Grigoriev I.V."/>
            <person name="Hibbett D.S."/>
            <person name="Martin F."/>
            <person name="Nordberg H.P."/>
            <person name="Cantor M.N."/>
            <person name="Hua S.X."/>
        </authorList>
    </citation>
    <scope>NUCLEOTIDE SEQUENCE [LARGE SCALE GENOMIC DNA]</scope>
    <source>
        <strain evidence="3 4">F 1598</strain>
    </source>
</reference>
<feature type="domain" description="DUF6589" evidence="2">
    <location>
        <begin position="1"/>
        <end position="319"/>
    </location>
</feature>
<dbReference type="Pfam" id="PF20231">
    <property type="entry name" value="DUF6589"/>
    <property type="match status" value="1"/>
</dbReference>
<evidence type="ECO:0000256" key="1">
    <source>
        <dbReference type="SAM" id="MobiDB-lite"/>
    </source>
</evidence>
<evidence type="ECO:0000313" key="4">
    <source>
        <dbReference type="Proteomes" id="UP000054166"/>
    </source>
</evidence>